<dbReference type="InterPro" id="IPR001876">
    <property type="entry name" value="Znf_RanBP2"/>
</dbReference>
<dbReference type="CDD" id="cd14270">
    <property type="entry name" value="UBA"/>
    <property type="match status" value="1"/>
</dbReference>
<dbReference type="InterPro" id="IPR009060">
    <property type="entry name" value="UBA-like_sf"/>
</dbReference>
<evidence type="ECO:0000256" key="10">
    <source>
        <dbReference type="SAM" id="Coils"/>
    </source>
</evidence>
<dbReference type="PROSITE" id="PS50199">
    <property type="entry name" value="ZF_RANBP2_2"/>
    <property type="match status" value="1"/>
</dbReference>
<evidence type="ECO:0000256" key="4">
    <source>
        <dbReference type="ARBA" id="ARBA00022771"/>
    </source>
</evidence>
<keyword evidence="6" id="KW-0862">Zinc</keyword>
<evidence type="ECO:0000256" key="5">
    <source>
        <dbReference type="ARBA" id="ARBA00022786"/>
    </source>
</evidence>
<keyword evidence="10" id="KW-0175">Coiled coil</keyword>
<dbReference type="InterPro" id="IPR037197">
    <property type="entry name" value="WWE_dom_sf"/>
</dbReference>
<dbReference type="PROSITE" id="PS50918">
    <property type="entry name" value="WWE"/>
    <property type="match status" value="1"/>
</dbReference>
<evidence type="ECO:0000259" key="13">
    <source>
        <dbReference type="PROSITE" id="PS50199"/>
    </source>
</evidence>
<dbReference type="InterPro" id="IPR042469">
    <property type="entry name" value="HECTD3"/>
</dbReference>
<dbReference type="PROSITE" id="PS01358">
    <property type="entry name" value="ZF_RANBP2_1"/>
    <property type="match status" value="2"/>
</dbReference>
<feature type="region of interest" description="Disordered" evidence="11">
    <location>
        <begin position="3160"/>
        <end position="3198"/>
    </location>
</feature>
<dbReference type="InterPro" id="IPR018123">
    <property type="entry name" value="WWE-dom_subgr"/>
</dbReference>
<reference evidence="16" key="1">
    <citation type="submission" date="2021-01" db="EMBL/GenBank/DDBJ databases">
        <authorList>
            <person name="Corre E."/>
            <person name="Pelletier E."/>
            <person name="Niang G."/>
            <person name="Scheremetjew M."/>
            <person name="Finn R."/>
            <person name="Kale V."/>
            <person name="Holt S."/>
            <person name="Cochrane G."/>
            <person name="Meng A."/>
            <person name="Brown T."/>
            <person name="Cohen L."/>
        </authorList>
    </citation>
    <scope>NUCLEOTIDE SEQUENCE</scope>
    <source>
        <strain evidence="16">CCMP2058</strain>
    </source>
</reference>
<evidence type="ECO:0000256" key="11">
    <source>
        <dbReference type="SAM" id="MobiDB-lite"/>
    </source>
</evidence>
<feature type="compositionally biased region" description="Low complexity" evidence="11">
    <location>
        <begin position="3171"/>
        <end position="3187"/>
    </location>
</feature>
<feature type="domain" description="WWE" evidence="15">
    <location>
        <begin position="25"/>
        <end position="101"/>
    </location>
</feature>
<evidence type="ECO:0000259" key="12">
    <source>
        <dbReference type="PROSITE" id="PS50030"/>
    </source>
</evidence>
<dbReference type="GO" id="GO:0004842">
    <property type="term" value="F:ubiquitin-protein transferase activity"/>
    <property type="evidence" value="ECO:0007669"/>
    <property type="project" value="InterPro"/>
</dbReference>
<dbReference type="Gene3D" id="2.30.30.380">
    <property type="entry name" value="Zn-finger domain of Sec23/24"/>
    <property type="match status" value="1"/>
</dbReference>
<accession>A0A7S0CYA6</accession>
<dbReference type="PROSITE" id="PS50030">
    <property type="entry name" value="UBA"/>
    <property type="match status" value="1"/>
</dbReference>
<dbReference type="Gene3D" id="2.30.30.140">
    <property type="match status" value="2"/>
</dbReference>
<dbReference type="GO" id="GO:0005634">
    <property type="term" value="C:nucleus"/>
    <property type="evidence" value="ECO:0007669"/>
    <property type="project" value="UniProtKB-SubCell"/>
</dbReference>
<dbReference type="SUPFAM" id="SSF54160">
    <property type="entry name" value="Chromo domain-like"/>
    <property type="match status" value="2"/>
</dbReference>
<dbReference type="Gene3D" id="3.30.720.50">
    <property type="match status" value="1"/>
</dbReference>
<feature type="active site" description="Glycyl thioester intermediate" evidence="8">
    <location>
        <position position="4045"/>
    </location>
</feature>
<dbReference type="Pfam" id="PF00632">
    <property type="entry name" value="HECT"/>
    <property type="match status" value="1"/>
</dbReference>
<keyword evidence="2" id="KW-0597">Phosphoprotein</keyword>
<dbReference type="SMART" id="SM00678">
    <property type="entry name" value="WWE"/>
    <property type="match status" value="1"/>
</dbReference>
<keyword evidence="3" id="KW-0479">Metal-binding</keyword>
<evidence type="ECO:0000259" key="15">
    <source>
        <dbReference type="PROSITE" id="PS50918"/>
    </source>
</evidence>
<dbReference type="PANTHER" id="PTHR46654">
    <property type="entry name" value="E3 UBIQUITIN-PROTEIN LIGASE HECTD3"/>
    <property type="match status" value="1"/>
</dbReference>
<evidence type="ECO:0000256" key="1">
    <source>
        <dbReference type="ARBA" id="ARBA00004123"/>
    </source>
</evidence>
<dbReference type="SMART" id="SM00119">
    <property type="entry name" value="HECTc"/>
    <property type="match status" value="1"/>
</dbReference>
<dbReference type="Gene3D" id="3.30.2410.10">
    <property type="entry name" value="Hect, E3 ligase catalytic domain"/>
    <property type="match status" value="1"/>
</dbReference>
<dbReference type="Gene3D" id="3.30.2160.10">
    <property type="entry name" value="Hect, E3 ligase catalytic domain"/>
    <property type="match status" value="1"/>
</dbReference>
<feature type="region of interest" description="Disordered" evidence="11">
    <location>
        <begin position="1722"/>
        <end position="1776"/>
    </location>
</feature>
<feature type="compositionally biased region" description="Basic and acidic residues" evidence="11">
    <location>
        <begin position="3541"/>
        <end position="3564"/>
    </location>
</feature>
<evidence type="ECO:0008006" key="17">
    <source>
        <dbReference type="Google" id="ProtNLM"/>
    </source>
</evidence>
<dbReference type="Gene3D" id="1.10.8.10">
    <property type="entry name" value="DNA helicase RuvA subunit, C-terminal domain"/>
    <property type="match status" value="1"/>
</dbReference>
<feature type="region of interest" description="Disordered" evidence="11">
    <location>
        <begin position="3538"/>
        <end position="3564"/>
    </location>
</feature>
<dbReference type="InterPro" id="IPR004170">
    <property type="entry name" value="WWE_dom"/>
</dbReference>
<feature type="coiled-coil region" evidence="10">
    <location>
        <begin position="2398"/>
        <end position="2445"/>
    </location>
</feature>
<evidence type="ECO:0000256" key="3">
    <source>
        <dbReference type="ARBA" id="ARBA00022723"/>
    </source>
</evidence>
<protein>
    <recommendedName>
        <fullName evidence="17">HECT-type E3 ubiquitin transferase</fullName>
    </recommendedName>
</protein>
<feature type="compositionally biased region" description="Low complexity" evidence="11">
    <location>
        <begin position="1741"/>
        <end position="1750"/>
    </location>
</feature>
<keyword evidence="7" id="KW-0539">Nucleus</keyword>
<dbReference type="PANTHER" id="PTHR46654:SF1">
    <property type="entry name" value="E3 UBIQUITIN-PROTEIN LIGASE HECTD3"/>
    <property type="match status" value="1"/>
</dbReference>
<evidence type="ECO:0000256" key="2">
    <source>
        <dbReference type="ARBA" id="ARBA00022553"/>
    </source>
</evidence>
<proteinExistence type="predicted"/>
<keyword evidence="5 8" id="KW-0833">Ubl conjugation pathway</keyword>
<feature type="domain" description="RanBP2-type" evidence="13">
    <location>
        <begin position="3513"/>
        <end position="3542"/>
    </location>
</feature>
<dbReference type="PROSITE" id="PS50237">
    <property type="entry name" value="HECT"/>
    <property type="match status" value="1"/>
</dbReference>
<feature type="compositionally biased region" description="Basic and acidic residues" evidence="11">
    <location>
        <begin position="3160"/>
        <end position="3170"/>
    </location>
</feature>
<feature type="region of interest" description="Disordered" evidence="11">
    <location>
        <begin position="2839"/>
        <end position="2858"/>
    </location>
</feature>
<dbReference type="GO" id="GO:0008270">
    <property type="term" value="F:zinc ion binding"/>
    <property type="evidence" value="ECO:0007669"/>
    <property type="project" value="UniProtKB-KW"/>
</dbReference>
<keyword evidence="4 9" id="KW-0863">Zinc-finger</keyword>
<dbReference type="Gene3D" id="3.90.1750.10">
    <property type="entry name" value="Hect, E3 ligase catalytic domains"/>
    <property type="match status" value="1"/>
</dbReference>
<dbReference type="InterPro" id="IPR036443">
    <property type="entry name" value="Znf_RanBP2_sf"/>
</dbReference>
<dbReference type="EMBL" id="HBEM01006389">
    <property type="protein sequence ID" value="CAD8437449.1"/>
    <property type="molecule type" value="Transcribed_RNA"/>
</dbReference>
<feature type="region of interest" description="Disordered" evidence="11">
    <location>
        <begin position="3492"/>
        <end position="3511"/>
    </location>
</feature>
<feature type="compositionally biased region" description="Basic and acidic residues" evidence="11">
    <location>
        <begin position="1722"/>
        <end position="1740"/>
    </location>
</feature>
<evidence type="ECO:0000256" key="8">
    <source>
        <dbReference type="PROSITE-ProRule" id="PRU00104"/>
    </source>
</evidence>
<evidence type="ECO:0000259" key="14">
    <source>
        <dbReference type="PROSITE" id="PS50237"/>
    </source>
</evidence>
<dbReference type="SUPFAM" id="SSF56204">
    <property type="entry name" value="Hect, E3 ligase catalytic domain"/>
    <property type="match status" value="1"/>
</dbReference>
<feature type="domain" description="HECT" evidence="14">
    <location>
        <begin position="3799"/>
        <end position="4075"/>
    </location>
</feature>
<dbReference type="InterPro" id="IPR000569">
    <property type="entry name" value="HECT_dom"/>
</dbReference>
<comment type="subcellular location">
    <subcellularLocation>
        <location evidence="1">Nucleus</location>
    </subcellularLocation>
</comment>
<gene>
    <name evidence="16" type="ORF">LAMO00422_LOCUS4467</name>
</gene>
<name>A0A7S0CYA6_9EUKA</name>
<evidence type="ECO:0000313" key="16">
    <source>
        <dbReference type="EMBL" id="CAD8437449.1"/>
    </source>
</evidence>
<feature type="domain" description="UBA" evidence="12">
    <location>
        <begin position="2763"/>
        <end position="2808"/>
    </location>
</feature>
<dbReference type="SUPFAM" id="SSF90209">
    <property type="entry name" value="Ran binding protein zinc finger-like"/>
    <property type="match status" value="1"/>
</dbReference>
<sequence length="4075" mass="463465">MISRFSSESFLAAEVALPILLDHFSSDDSYRKTGNKYLQWEWQDNDSWRPYPVHLNARLEQARRNNRSTVYFCLGGQKYELDFTALHQRNTNTGRVRKIRFKSTAKLSGGREDDSMAFNWSSLSRLLTDIGKERAINERHGASKGDLKLSERLNSKITETTKALRESLKVPPDALNDNNEDGKRVVETLSKLLATHVRPCTIAANALSFDKAGVAEVKTDDFTPDQLSWSLSCATLQHFWENGVSDSFWKTISKIISEKYKPLSVIPRNQEENHYYRLLTKLCLQYAQDKIRKGNRKEFVPIVQSVLSLLLGQGSPECHLHAIDMMIEHKDTLPVGKIIRDWREAMTRECHQALRAKWDWHLFRPPVTGSKEESENNLPEVHCCSDGTYIYVISSRWGLIKIGTGAGGTVCGQVVGHNQSMWIHGEGYVTYVADLAWGYHLKKGFLALRTVYLPDRLLLVDPESLLLMGHVINLKQKMPVLEDTNEEERDCFNITPIAPFTKEKPRVGMYVDARNRGEWSAAQIISLQDKDTVKLHFDNPNYSDKNNLMCDIAPFGTHISYLTYLCAIRPEGAELDLTHESIYKANFSEKTPWLTPYVRKQVFDRIICANWTPGSTVLVPEGGQIKFLNHGVIYVDEKGKETPCAFASGLTVKPVFYDPIKSEFLLVQKRKTKCVEDTWIVVTKAGLNIRRGPNVDSPKVRDDDWLRPNERVVGLEVNNDWLRHSRGWSCIHKGVKRYMKQIRPTSLYVDIHHLSAGHKSKILGGPRLNKVCENMVVAQQLREYDKETKKSTQDDINKFLKKVHNDMIARPISGYIVDEKALDHLSSVGKCASSVFLQQLGFHLHKDNKLEIDASKCARDMILEFLKKYPYWSKKYDPSEELECPKDKDVRLELSHVAPSKNHCSSTGVHASEDIDVYKCVHPHCDTHVSKFAIMNRSFAKTLGSRSRKKQFEVGFPIVKEEVFNQEKRRDSKNHDLTWEAATFPCEQTAMCFYDWRRGHIVFLGPHKEMSGRCMASILSIKTGKRLSAVQLKTNAVSLCFSPEPTNCTEATVWGISFTTSGTIGTYLLESWSCPYTTLPSKIPDNMTNEKAVEAILDGMPCLETGKYLWQSIERVCKLIGRLASEASSKEKATSVLRSSPVVAAAVLRLLVRYVCALTNDIETEHPSMRKRYADLFKSVQKDIQKLPGSGSRKQRASYVEFLAELFPLLYPTWDMRVQRVVELYKENTDFSKEIIESLTESYRQIYAGITNPGILMTKGLCDMDYGLLTPSEKTQSNIDFLHAVVRESSLEKKGVHKRANPSLASLTLLTLMQQFHHLSCTFMGNDAVFAVHKLLQLEKGDEVDVLDQSNWRPAEIVDKKEEKSYLVHYIGFDSKYDEWHTVGSGNIATRGTKCRWRDRPLRKEQDLETLKRKASKAARTLFKLSTSVLSMCVTIVDDFIRECKDKMKKAKTAKMKSKPDETPKMPNHSSDLLLFSMFCIVRVGFDNGKEQTFHLMRSCFDLLKHGLREPKLLTRELHIVKRLLRYVLEYLFHNPVANHRVFGTDIMQKDLVAKLLPVLDLKPHQGMDVIDFLNKFIECAKSGSYIAESEDYKSLTPASRLSVFFEYCVSQHSRVSGDGFCPVDLKFARGAEKSFAAAALRLSANEINTSGRHISLAKLAIEFATSDRLLRLMNTCRQKSYRFIIFAHGQNGLPPWFRTLVAMTYVHIRKPVITALNSHSDTKEKITNGDPKDNKDAKASKNTNTKKSTQTGSESKVPDSKQKSTPSSPIPTCKIDPAIPKHVITMVFKWYRNSRFLTSKFDFKTTEIVGNSSNNVGSIVKLSRFKSMPHSDTKNKRVFCNRVPTLNPVPSAGMSSAQEDKKSTNAQMEVEPQFQIKCLENSLKWLNNFIKSAEGLNAEKVMQWAMHAESTFNGRLMFLRSVATFNMQGGENATVVMIDEVFPNIWAALKNSEHVKIFQPLYEGQITVGGIRILCNFFKTIAAVISSYVDMKPKDLPQTEVLRFRMYILLPFISSDVSHRGVQMFLDSGIALALCRFALNPNINKHHTTVAAMAWRSFVHLIVIFVSKSSVEDTKSREHLDKIVDVLQTQMHNDVKILQAKPTFENIPLTVGARQRAFVDSLKKNDIIDARTYGGDWRIAKVVRVKPSSVLVTWRGWVKETNEHIFKDSGRLAPFNSRAPLELPKRDPDFHAPAFELVEKNLRRADAELSKAFGMSNGVERREMSKYQMLNFRLFRTLDVLKILSSVAHKSDKLCDFVITTLVDSVRKADKVLSGVLQLELVRFLQTHLPSYQKDTSRICQQIFRLYSFLAGGSLPMVEKLSFKESDIVEEAVKDITEEVSSRQKKEKKEEPNRVEINMEQRWTCCSCLKDNPGKMHACAHCFVPREISQPEFAIYLKEQKEKEKKRAQLAKRLKEEEQKRLKLQKEKLRRIEEERKKKKEEGKRDDGDTIRSHIVQSWTESGARNSSNRLLIWSINDLVRNLLECKNWEREILDQIRSGISAIPANVHTLLGLSSKFEHKVAENTSQLLEEAKWKDISDAMTSIHMMGGFGGEVHEGSYVEVTLSHQLVRRGWVKQSSPKLIVELFDPTDRTQSQEVVCNRKDVTPVAILSPKTTAEIFGSNHVEQRKKIELLLSSARKCLEESTLNHSSRASKSAGFLLKVCAQQLTVGLINILCKLFLDNFTHPQQKLPCDFTLLLPLFIFAKSKPTASYLDTSSSLPIHWNELLELGMRTKEEYMFESNVEASAYLIAPETALGISDAKTEKPLILQHVDTLCNLGFTRDAAKGALAASNGDLGRAGHMLTDNNSVVERDSSSAWKSCLRRLDAVDAVTAWERRTQKESSMNSGKWKGKPGKATAHEIHMGSDVLGKESDSDSAFTWAKDRLENPVGLVVKFRHVDNPVRHRRFQLGQRVRAQDMHHEWYDAEIIEVKGDWVKLHYDKFDHFWDEWIEVKKQWRKLQIPGSKRLNESVRTVDHNLPFELKAGVLWKVSKDDANLALIKFPGDGFKPSHYIWSDIHDLEPFISTSAKDVTCSLPGEQLAPCILSLNATQLSHSLAILQQTIKKSLLSHVGVSLSVLPGLRKLRLTAVDTIHLLSCQSNPWNWGDNSDCSSISEPAKLLVQEVARAIGVGVLQETIEQGDPTLERVLKKKKEELDEDPKLVKAKLEGGSKPSSTSGSDTSNQNSPTPHPVTNKDKWKRFMAMFESTVSKEIKELETTCKECILDVRCLANGAYYLAPPQGGFSKTMVAFDRNYGGSPMIHFYSDKERSRMLKKVSGSVPSPFAMRVPVYITVDQCSQEEGLNFLRRMVSFTPLQCNSLDVLYVMVEVILFLLSHPWIKKDVVKVGSLQHLMIRVLTSLVSIHKSMWGSEDAMPSLLKMQMLEMNSKMIIYQLKHRTVPGVFKEYIKSLTSSCMIENILNETALRFDVEIGENKASKEPLLSGRNNAKLSKLLLRSHYLLKHVEFLTCVWEYLKKFDAPSFEKLIKKYQKEEPKKKGSDTPAKSAPAAAKSQDPWSCSVCTFTNSPARTCCEMCNAQRESTKPNKPEKDSKPTDEKKNSKKIEQLTSTIVHLQKILTTKPITDSKDSKQADNTETDNMTVESICLLDLSLNSVWWPLFSNRVVRDLRLAHEKPPHIILEHEYSLAPLTPLAALLFKKETRLKLFDTIISCSTVQNRKLPDITVDTSNIIGPEKRSGSGLFGQIKKQFKRLSSHQLRGKLGEYSWATRWKGGRNVGSEGLPGPFQQSMGMIWTELNERAQRRDMSSPVILCPNGEAEMGDKDRDNLLLNPGLKSPSSFRCLGQLLGCVLRSSSNCSLPFSRTMWRALVYGHYHVIRRGFFEKMGELETFDKNQSRQLLRIITSSEHDFKEAGYTYSTSMSDKRIIELFPGGQNQVVEYEDRLSYVELVVNARLEENANQTDVVRQGFLSVIPRYTQQRFQTELSPLCYLLTLEELEQRVCGDPEIDLDLLKRKTQYKGATVNSNVVKWFWNVMKGLSKEDRQRFIQFAWARSRLPHDMATNNNIKMLLNFTKTSEQALPKAQTCFFLVDMPMYSSEEQMRQKLMQALECDEINS</sequence>
<dbReference type="SUPFAM" id="SSF117839">
    <property type="entry name" value="WWE domain"/>
    <property type="match status" value="1"/>
</dbReference>
<dbReference type="InterPro" id="IPR035983">
    <property type="entry name" value="Hect_E3_ubiquitin_ligase"/>
</dbReference>
<dbReference type="CDD" id="cd20104">
    <property type="entry name" value="MBT_PHF20L1-like"/>
    <property type="match status" value="1"/>
</dbReference>
<dbReference type="InterPro" id="IPR015940">
    <property type="entry name" value="UBA"/>
</dbReference>
<evidence type="ECO:0000256" key="9">
    <source>
        <dbReference type="PROSITE-ProRule" id="PRU00322"/>
    </source>
</evidence>
<organism evidence="16">
    <name type="scientific">Amorphochlora amoebiformis</name>
    <dbReference type="NCBI Taxonomy" id="1561963"/>
    <lineage>
        <taxon>Eukaryota</taxon>
        <taxon>Sar</taxon>
        <taxon>Rhizaria</taxon>
        <taxon>Cercozoa</taxon>
        <taxon>Chlorarachniophyceae</taxon>
        <taxon>Amorphochlora</taxon>
    </lineage>
</organism>
<dbReference type="Pfam" id="PF02825">
    <property type="entry name" value="WWE"/>
    <property type="match status" value="1"/>
</dbReference>
<evidence type="ECO:0000256" key="6">
    <source>
        <dbReference type="ARBA" id="ARBA00022833"/>
    </source>
</evidence>
<dbReference type="SUPFAM" id="SSF46934">
    <property type="entry name" value="UBA-like"/>
    <property type="match status" value="1"/>
</dbReference>
<dbReference type="InterPro" id="IPR016197">
    <property type="entry name" value="Chromo-like_dom_sf"/>
</dbReference>
<evidence type="ECO:0000256" key="7">
    <source>
        <dbReference type="ARBA" id="ARBA00023242"/>
    </source>
</evidence>
<dbReference type="SMART" id="SM00547">
    <property type="entry name" value="ZnF_RBZ"/>
    <property type="match status" value="1"/>
</dbReference>